<name>A0A117DR77_9DEIO</name>
<dbReference type="InterPro" id="IPR001845">
    <property type="entry name" value="HTH_ArsR_DNA-bd_dom"/>
</dbReference>
<comment type="caution">
    <text evidence="3">The sequence shown here is derived from an EMBL/GenBank/DDBJ whole genome shotgun (WGS) entry which is preliminary data.</text>
</comment>
<dbReference type="Proteomes" id="UP000056209">
    <property type="component" value="Unassembled WGS sequence"/>
</dbReference>
<dbReference type="CDD" id="cd00090">
    <property type="entry name" value="HTH_ARSR"/>
    <property type="match status" value="1"/>
</dbReference>
<organism evidence="3 4">
    <name type="scientific">Deinococcus grandis</name>
    <dbReference type="NCBI Taxonomy" id="57498"/>
    <lineage>
        <taxon>Bacteria</taxon>
        <taxon>Thermotogati</taxon>
        <taxon>Deinococcota</taxon>
        <taxon>Deinococci</taxon>
        <taxon>Deinococcales</taxon>
        <taxon>Deinococcaceae</taxon>
        <taxon>Deinococcus</taxon>
    </lineage>
</organism>
<dbReference type="InterPro" id="IPR011991">
    <property type="entry name" value="ArsR-like_HTH"/>
</dbReference>
<evidence type="ECO:0000259" key="2">
    <source>
        <dbReference type="PROSITE" id="PS50987"/>
    </source>
</evidence>
<gene>
    <name evidence="3" type="ORF">DEIGR_102213</name>
</gene>
<feature type="domain" description="HTH arsR-type" evidence="2">
    <location>
        <begin position="3"/>
        <end position="97"/>
    </location>
</feature>
<dbReference type="Pfam" id="PF12840">
    <property type="entry name" value="HTH_20"/>
    <property type="match status" value="1"/>
</dbReference>
<keyword evidence="4" id="KW-1185">Reference proteome</keyword>
<dbReference type="InterPro" id="IPR036388">
    <property type="entry name" value="WH-like_DNA-bd_sf"/>
</dbReference>
<dbReference type="Gene3D" id="1.10.10.10">
    <property type="entry name" value="Winged helix-like DNA-binding domain superfamily/Winged helix DNA-binding domain"/>
    <property type="match status" value="1"/>
</dbReference>
<feature type="compositionally biased region" description="Acidic residues" evidence="1">
    <location>
        <begin position="115"/>
        <end position="126"/>
    </location>
</feature>
<dbReference type="InterPro" id="IPR036390">
    <property type="entry name" value="WH_DNA-bd_sf"/>
</dbReference>
<dbReference type="PANTHER" id="PTHR38600:SF1">
    <property type="entry name" value="TRANSCRIPTIONAL REGULATORY PROTEIN"/>
    <property type="match status" value="1"/>
</dbReference>
<proteinExistence type="predicted"/>
<dbReference type="GO" id="GO:0003700">
    <property type="term" value="F:DNA-binding transcription factor activity"/>
    <property type="evidence" value="ECO:0007669"/>
    <property type="project" value="InterPro"/>
</dbReference>
<dbReference type="PROSITE" id="PS50987">
    <property type="entry name" value="HTH_ARSR_2"/>
    <property type="match status" value="1"/>
</dbReference>
<dbReference type="AlphaFoldDB" id="A0A117DR77"/>
<dbReference type="SUPFAM" id="SSF46785">
    <property type="entry name" value="Winged helix' DNA-binding domain"/>
    <property type="match status" value="1"/>
</dbReference>
<dbReference type="NCBIfam" id="NF033788">
    <property type="entry name" value="HTH_metalloreg"/>
    <property type="match status" value="1"/>
</dbReference>
<dbReference type="PRINTS" id="PR00778">
    <property type="entry name" value="HTHARSR"/>
</dbReference>
<feature type="region of interest" description="Disordered" evidence="1">
    <location>
        <begin position="107"/>
        <end position="126"/>
    </location>
</feature>
<evidence type="ECO:0000313" key="4">
    <source>
        <dbReference type="Proteomes" id="UP000056209"/>
    </source>
</evidence>
<protein>
    <submittedName>
        <fullName evidence="3">ArsR family transcriptional regulator</fullName>
    </submittedName>
</protein>
<evidence type="ECO:0000313" key="3">
    <source>
        <dbReference type="EMBL" id="GAQ22186.1"/>
    </source>
</evidence>
<evidence type="ECO:0000256" key="1">
    <source>
        <dbReference type="SAM" id="MobiDB-lite"/>
    </source>
</evidence>
<dbReference type="EMBL" id="BCMS01000001">
    <property type="protein sequence ID" value="GAQ22186.1"/>
    <property type="molecule type" value="Genomic_DNA"/>
</dbReference>
<reference evidence="4" key="1">
    <citation type="submission" date="2015-11" db="EMBL/GenBank/DDBJ databases">
        <title>Draft Genome Sequence of the Radioresistant Bacterium Deinococcus grandis, Isolated from Freshwater Fish in Japan.</title>
        <authorList>
            <person name="Satoh K."/>
            <person name="Onodera T."/>
            <person name="Omoso K."/>
            <person name="Takeda-Yano K."/>
            <person name="Katayama T."/>
            <person name="Oono Y."/>
            <person name="Narumi I."/>
        </authorList>
    </citation>
    <scope>NUCLEOTIDE SEQUENCE [LARGE SCALE GENOMIC DNA]</scope>
    <source>
        <strain evidence="4">ATCC 43672</strain>
    </source>
</reference>
<accession>A0A117DR77</accession>
<dbReference type="SMART" id="SM00418">
    <property type="entry name" value="HTH_ARSR"/>
    <property type="match status" value="1"/>
</dbReference>
<sequence length="126" mass="14794">MHQKEVTRHLNHHTFTALADPHRFQIVELLRERPHSVGEIADRLGLRQPQTSKHLRVLTDAGLVHMEPQANRRIAHLRPTPFRDLDEWLTRYRPLWEERLDRLDDYLRSLPPEDPAPDPDEPGGSP</sequence>
<dbReference type="OrthoDB" id="9799175at2"/>
<dbReference type="PANTHER" id="PTHR38600">
    <property type="entry name" value="TRANSCRIPTIONAL REGULATORY PROTEIN"/>
    <property type="match status" value="1"/>
</dbReference>